<dbReference type="AlphaFoldDB" id="A0A820B8E7"/>
<feature type="transmembrane region" description="Helical" evidence="6">
    <location>
        <begin position="127"/>
        <end position="150"/>
    </location>
</feature>
<evidence type="ECO:0000256" key="1">
    <source>
        <dbReference type="ARBA" id="ARBA00004141"/>
    </source>
</evidence>
<comment type="caution">
    <text evidence="11">The sequence shown here is derived from an EMBL/GenBank/DDBJ whole genome shotgun (WGS) entry which is preliminary data.</text>
</comment>
<dbReference type="GO" id="GO:0016020">
    <property type="term" value="C:membrane"/>
    <property type="evidence" value="ECO:0007669"/>
    <property type="project" value="UniProtKB-SubCell"/>
</dbReference>
<dbReference type="EMBL" id="CAJNYT010003187">
    <property type="protein sequence ID" value="CAF3537716.1"/>
    <property type="molecule type" value="Genomic_DNA"/>
</dbReference>
<keyword evidence="4 5" id="KW-0472">Membrane</keyword>
<feature type="transmembrane region" description="Helical" evidence="6">
    <location>
        <begin position="100"/>
        <end position="121"/>
    </location>
</feature>
<evidence type="ECO:0000313" key="13">
    <source>
        <dbReference type="EMBL" id="CAF4501946.1"/>
    </source>
</evidence>
<name>A0A820B8E7_9BILA</name>
<evidence type="ECO:0000256" key="6">
    <source>
        <dbReference type="SAM" id="Phobius"/>
    </source>
</evidence>
<dbReference type="EMBL" id="CAJOBS010000345">
    <property type="protein sequence ID" value="CAF4556729.1"/>
    <property type="molecule type" value="Genomic_DNA"/>
</dbReference>
<keyword evidence="3 6" id="KW-1133">Transmembrane helix</keyword>
<dbReference type="EMBL" id="CAJOBR010000376">
    <property type="protein sequence ID" value="CAF4501946.1"/>
    <property type="molecule type" value="Genomic_DNA"/>
</dbReference>
<dbReference type="EMBL" id="CAJOBO010000307">
    <property type="protein sequence ID" value="CAF4188723.1"/>
    <property type="molecule type" value="Genomic_DNA"/>
</dbReference>
<evidence type="ECO:0000256" key="2">
    <source>
        <dbReference type="ARBA" id="ARBA00022692"/>
    </source>
</evidence>
<sequence length="230" mass="25247">MFDSSDRDHIGGHRYDSAATENVMCLVATKAYIVDYDTLDQANRTTTSTSNDSTALNMNTSNAAPSYMTPGHMQHVNYGQQPPASEDFIDKAYVTSIRSILKFACLLFSFIAFVCVAATPQCNGNQIFLASVAWLVIIMQVTIIIVFVFRLKRKFTGIDFDFLDFFATAHDAIYLLVSSSVTIHYCRNPGQVAGGVMGIFAFVCLAGDAVVIFLARRDESDPNTSSNGVR</sequence>
<feature type="domain" description="MARVEL" evidence="7">
    <location>
        <begin position="93"/>
        <end position="217"/>
    </location>
</feature>
<comment type="subcellular location">
    <subcellularLocation>
        <location evidence="1">Membrane</location>
        <topology evidence="1">Multi-pass membrane protein</topology>
    </subcellularLocation>
</comment>
<dbReference type="Proteomes" id="UP000663862">
    <property type="component" value="Unassembled WGS sequence"/>
</dbReference>
<feature type="transmembrane region" description="Helical" evidence="6">
    <location>
        <begin position="191"/>
        <end position="215"/>
    </location>
</feature>
<dbReference type="Proteomes" id="UP000663825">
    <property type="component" value="Unassembled WGS sequence"/>
</dbReference>
<evidence type="ECO:0000256" key="5">
    <source>
        <dbReference type="PROSITE-ProRule" id="PRU00581"/>
    </source>
</evidence>
<evidence type="ECO:0000259" key="7">
    <source>
        <dbReference type="PROSITE" id="PS51225"/>
    </source>
</evidence>
<reference evidence="11" key="1">
    <citation type="submission" date="2021-02" db="EMBL/GenBank/DDBJ databases">
        <authorList>
            <person name="Nowell W R."/>
        </authorList>
    </citation>
    <scope>NUCLEOTIDE SEQUENCE</scope>
</reference>
<dbReference type="OrthoDB" id="10028364at2759"/>
<evidence type="ECO:0000313" key="9">
    <source>
        <dbReference type="EMBL" id="CAF3444236.1"/>
    </source>
</evidence>
<dbReference type="EMBL" id="CAJNYV010001886">
    <property type="protein sequence ID" value="CAF3444236.1"/>
    <property type="molecule type" value="Genomic_DNA"/>
</dbReference>
<dbReference type="PANTHER" id="PTHR22776">
    <property type="entry name" value="MARVEL-CONTAINING POTENTIAL LIPID RAFT-ASSOCIATED PROTEIN"/>
    <property type="match status" value="1"/>
</dbReference>
<accession>A0A820B8E7</accession>
<evidence type="ECO:0000313" key="12">
    <source>
        <dbReference type="EMBL" id="CAF4354917.1"/>
    </source>
</evidence>
<dbReference type="EMBL" id="CAJNXB010005390">
    <property type="protein sequence ID" value="CAF3422930.1"/>
    <property type="molecule type" value="Genomic_DNA"/>
</dbReference>
<dbReference type="Proteomes" id="UP000663865">
    <property type="component" value="Unassembled WGS sequence"/>
</dbReference>
<evidence type="ECO:0000313" key="11">
    <source>
        <dbReference type="EMBL" id="CAF4188723.1"/>
    </source>
</evidence>
<organism evidence="11 15">
    <name type="scientific">Rotaria socialis</name>
    <dbReference type="NCBI Taxonomy" id="392032"/>
    <lineage>
        <taxon>Eukaryota</taxon>
        <taxon>Metazoa</taxon>
        <taxon>Spiralia</taxon>
        <taxon>Gnathifera</taxon>
        <taxon>Rotifera</taxon>
        <taxon>Eurotatoria</taxon>
        <taxon>Bdelloidea</taxon>
        <taxon>Philodinida</taxon>
        <taxon>Philodinidae</taxon>
        <taxon>Rotaria</taxon>
    </lineage>
</organism>
<dbReference type="Proteomes" id="UP000663872">
    <property type="component" value="Unassembled WGS sequence"/>
</dbReference>
<dbReference type="EMBL" id="CAJOBQ010000437">
    <property type="protein sequence ID" value="CAF4354917.1"/>
    <property type="molecule type" value="Genomic_DNA"/>
</dbReference>
<keyword evidence="2 5" id="KW-0812">Transmembrane</keyword>
<gene>
    <name evidence="10" type="ORF">GRG538_LOCUS19603</name>
    <name evidence="11" type="ORF">HFQ381_LOCUS6702</name>
    <name evidence="9" type="ORF">KIK155_LOCUS11900</name>
    <name evidence="13" type="ORF">QYT958_LOCUS4758</name>
    <name evidence="8" type="ORF">TIS948_LOCUS29637</name>
    <name evidence="14" type="ORF">TOA249_LOCUS7634</name>
    <name evidence="12" type="ORF">TSG867_LOCUS9804</name>
</gene>
<evidence type="ECO:0000313" key="8">
    <source>
        <dbReference type="EMBL" id="CAF3422930.1"/>
    </source>
</evidence>
<proteinExistence type="predicted"/>
<dbReference type="Proteomes" id="UP000663838">
    <property type="component" value="Unassembled WGS sequence"/>
</dbReference>
<dbReference type="PANTHER" id="PTHR22776:SF49">
    <property type="entry name" value="MARVEL DOMAIN-CONTAINING PROTEIN"/>
    <property type="match status" value="1"/>
</dbReference>
<dbReference type="Proteomes" id="UP000663848">
    <property type="component" value="Unassembled WGS sequence"/>
</dbReference>
<evidence type="ECO:0000256" key="4">
    <source>
        <dbReference type="ARBA" id="ARBA00023136"/>
    </source>
</evidence>
<evidence type="ECO:0000313" key="10">
    <source>
        <dbReference type="EMBL" id="CAF3537716.1"/>
    </source>
</evidence>
<evidence type="ECO:0000256" key="3">
    <source>
        <dbReference type="ARBA" id="ARBA00022989"/>
    </source>
</evidence>
<protein>
    <recommendedName>
        <fullName evidence="7">MARVEL domain-containing protein</fullName>
    </recommendedName>
</protein>
<dbReference type="PROSITE" id="PS51225">
    <property type="entry name" value="MARVEL"/>
    <property type="match status" value="1"/>
</dbReference>
<evidence type="ECO:0000313" key="15">
    <source>
        <dbReference type="Proteomes" id="UP000663851"/>
    </source>
</evidence>
<dbReference type="InterPro" id="IPR050578">
    <property type="entry name" value="MARVEL-CKLF_proteins"/>
</dbReference>
<dbReference type="InterPro" id="IPR008253">
    <property type="entry name" value="Marvel"/>
</dbReference>
<dbReference type="Proteomes" id="UP000663851">
    <property type="component" value="Unassembled WGS sequence"/>
</dbReference>
<evidence type="ECO:0000313" key="14">
    <source>
        <dbReference type="EMBL" id="CAF4556729.1"/>
    </source>
</evidence>